<dbReference type="EMBL" id="CM023480">
    <property type="protein sequence ID" value="KAH7971385.1"/>
    <property type="molecule type" value="Genomic_DNA"/>
</dbReference>
<evidence type="ECO:0000313" key="2">
    <source>
        <dbReference type="Proteomes" id="UP000821865"/>
    </source>
</evidence>
<evidence type="ECO:0000313" key="1">
    <source>
        <dbReference type="EMBL" id="KAH7971385.1"/>
    </source>
</evidence>
<comment type="caution">
    <text evidence="1">The sequence shown here is derived from an EMBL/GenBank/DDBJ whole genome shotgun (WGS) entry which is preliminary data.</text>
</comment>
<dbReference type="Proteomes" id="UP000821865">
    <property type="component" value="Chromosome 11"/>
</dbReference>
<organism evidence="1 2">
    <name type="scientific">Dermacentor silvarum</name>
    <name type="common">Tick</name>
    <dbReference type="NCBI Taxonomy" id="543639"/>
    <lineage>
        <taxon>Eukaryota</taxon>
        <taxon>Metazoa</taxon>
        <taxon>Ecdysozoa</taxon>
        <taxon>Arthropoda</taxon>
        <taxon>Chelicerata</taxon>
        <taxon>Arachnida</taxon>
        <taxon>Acari</taxon>
        <taxon>Parasitiformes</taxon>
        <taxon>Ixodida</taxon>
        <taxon>Ixodoidea</taxon>
        <taxon>Ixodidae</taxon>
        <taxon>Rhipicephalinae</taxon>
        <taxon>Dermacentor</taxon>
    </lineage>
</organism>
<name>A0ACB8DKI8_DERSI</name>
<gene>
    <name evidence="1" type="ORF">HPB49_023163</name>
</gene>
<keyword evidence="2" id="KW-1185">Reference proteome</keyword>
<accession>A0ACB8DKI8</accession>
<proteinExistence type="predicted"/>
<protein>
    <submittedName>
        <fullName evidence="1">Uncharacterized protein</fullName>
    </submittedName>
</protein>
<sequence>MSKDLSALSEEFKRELRAELKEFQDGFDRDFRKEMREIKASLANINKAYEEVIAENRLLKETNTRLETRCSDLSQQVKEQENRLVQLEQHSRLANLEIKGVPFRKEENLTEVITKTGEVIREPVTPADIEVIHRIPTAKSPTTNNIVVQFASRKKRDLFLEKARPIRLTGSDLGFVSKAPVFINEHLCATLKRLLGQATARKREVNWKYVWVRNGKIFARHSDNAPCIKILRSEDIARMSAHA</sequence>
<reference evidence="1" key="1">
    <citation type="submission" date="2020-05" db="EMBL/GenBank/DDBJ databases">
        <title>Large-scale comparative analyses of tick genomes elucidate their genetic diversity and vector capacities.</title>
        <authorList>
            <person name="Jia N."/>
            <person name="Wang J."/>
            <person name="Shi W."/>
            <person name="Du L."/>
            <person name="Sun Y."/>
            <person name="Zhan W."/>
            <person name="Jiang J."/>
            <person name="Wang Q."/>
            <person name="Zhang B."/>
            <person name="Ji P."/>
            <person name="Sakyi L.B."/>
            <person name="Cui X."/>
            <person name="Yuan T."/>
            <person name="Jiang B."/>
            <person name="Yang W."/>
            <person name="Lam T.T.-Y."/>
            <person name="Chang Q."/>
            <person name="Ding S."/>
            <person name="Wang X."/>
            <person name="Zhu J."/>
            <person name="Ruan X."/>
            <person name="Zhao L."/>
            <person name="Wei J."/>
            <person name="Que T."/>
            <person name="Du C."/>
            <person name="Cheng J."/>
            <person name="Dai P."/>
            <person name="Han X."/>
            <person name="Huang E."/>
            <person name="Gao Y."/>
            <person name="Liu J."/>
            <person name="Shao H."/>
            <person name="Ye R."/>
            <person name="Li L."/>
            <person name="Wei W."/>
            <person name="Wang X."/>
            <person name="Wang C."/>
            <person name="Yang T."/>
            <person name="Huo Q."/>
            <person name="Li W."/>
            <person name="Guo W."/>
            <person name="Chen H."/>
            <person name="Zhou L."/>
            <person name="Ni X."/>
            <person name="Tian J."/>
            <person name="Zhou Y."/>
            <person name="Sheng Y."/>
            <person name="Liu T."/>
            <person name="Pan Y."/>
            <person name="Xia L."/>
            <person name="Li J."/>
            <person name="Zhao F."/>
            <person name="Cao W."/>
        </authorList>
    </citation>
    <scope>NUCLEOTIDE SEQUENCE</scope>
    <source>
        <strain evidence="1">Dsil-2018</strain>
    </source>
</reference>